<name>A0A0E1RWI9_COCIM</name>
<keyword evidence="2" id="KW-1185">Reference proteome</keyword>
<dbReference type="EMBL" id="GG704916">
    <property type="protein sequence ID" value="EAS32101.2"/>
    <property type="molecule type" value="Genomic_DNA"/>
</dbReference>
<dbReference type="GeneID" id="4565071"/>
<sequence>MPYMILSLYRVEYLSLTESQGMFHFISFVLTGHILLTTLTGLHDAEASRELDLWNLGDEMRLPPSAEEMIWLDVESLPNKELRVLFTELSDGFPPPEFAAAITTILYIRRQTSVEYEQKQEGTECMWQRNVNNSANIGYFRLGKSARKAESNGPSIDGGRWSVVEWSARRRQEGIGMYVAKMKIYASIEYFQPWIGPLNKT</sequence>
<dbReference type="VEuPathDB" id="FungiDB:CIMG_03125"/>
<dbReference type="InParanoid" id="A0A0E1RWI9"/>
<accession>A0A0E1RWI9</accession>
<reference evidence="2" key="1">
    <citation type="journal article" date="2009" name="Genome Res.">
        <title>Comparative genomic analyses of the human fungal pathogens Coccidioides and their relatives.</title>
        <authorList>
            <person name="Sharpton T.J."/>
            <person name="Stajich J.E."/>
            <person name="Rounsley S.D."/>
            <person name="Gardner M.J."/>
            <person name="Wortman J.R."/>
            <person name="Jordar V.S."/>
            <person name="Maiti R."/>
            <person name="Kodira C.D."/>
            <person name="Neafsey D.E."/>
            <person name="Zeng Q."/>
            <person name="Hung C.-Y."/>
            <person name="McMahan C."/>
            <person name="Muszewska A."/>
            <person name="Grynberg M."/>
            <person name="Mandel M.A."/>
            <person name="Kellner E.M."/>
            <person name="Barker B.M."/>
            <person name="Galgiani J.N."/>
            <person name="Orbach M.J."/>
            <person name="Kirkland T.N."/>
            <person name="Cole G.T."/>
            <person name="Henn M.R."/>
            <person name="Birren B.W."/>
            <person name="Taylor J.W."/>
        </authorList>
    </citation>
    <scope>NUCLEOTIDE SEQUENCE [LARGE SCALE GENOMIC DNA]</scope>
    <source>
        <strain evidence="2">RS</strain>
    </source>
</reference>
<reference evidence="2" key="2">
    <citation type="journal article" date="2010" name="Genome Res.">
        <title>Population genomic sequencing of Coccidioides fungi reveals recent hybridization and transposon control.</title>
        <authorList>
            <person name="Neafsey D.E."/>
            <person name="Barker B.M."/>
            <person name="Sharpton T.J."/>
            <person name="Stajich J.E."/>
            <person name="Park D.J."/>
            <person name="Whiston E."/>
            <person name="Hung C.-Y."/>
            <person name="McMahan C."/>
            <person name="White J."/>
            <person name="Sykes S."/>
            <person name="Heiman D."/>
            <person name="Young S."/>
            <person name="Zeng Q."/>
            <person name="Abouelleil A."/>
            <person name="Aftuck L."/>
            <person name="Bessette D."/>
            <person name="Brown A."/>
            <person name="FitzGerald M."/>
            <person name="Lui A."/>
            <person name="Macdonald J.P."/>
            <person name="Priest M."/>
            <person name="Orbach M.J."/>
            <person name="Galgiani J.N."/>
            <person name="Kirkland T.N."/>
            <person name="Cole G.T."/>
            <person name="Birren B.W."/>
            <person name="Henn M.R."/>
            <person name="Taylor J.W."/>
            <person name="Rounsley S.D."/>
        </authorList>
    </citation>
    <scope>GENOME REANNOTATION</scope>
    <source>
        <strain evidence="2">RS</strain>
    </source>
</reference>
<gene>
    <name evidence="1" type="ORF">CIMG_03125</name>
</gene>
<proteinExistence type="predicted"/>
<organism evidence="1 2">
    <name type="scientific">Coccidioides immitis (strain RS)</name>
    <name type="common">Valley fever fungus</name>
    <dbReference type="NCBI Taxonomy" id="246410"/>
    <lineage>
        <taxon>Eukaryota</taxon>
        <taxon>Fungi</taxon>
        <taxon>Dikarya</taxon>
        <taxon>Ascomycota</taxon>
        <taxon>Pezizomycotina</taxon>
        <taxon>Eurotiomycetes</taxon>
        <taxon>Eurotiomycetidae</taxon>
        <taxon>Onygenales</taxon>
        <taxon>Onygenaceae</taxon>
        <taxon>Coccidioides</taxon>
    </lineage>
</organism>
<protein>
    <submittedName>
        <fullName evidence="1">Uncharacterized protein</fullName>
    </submittedName>
</protein>
<dbReference type="Proteomes" id="UP000001261">
    <property type="component" value="Unassembled WGS sequence"/>
</dbReference>
<dbReference type="KEGG" id="cim:CIMG_03125"/>
<dbReference type="RefSeq" id="XP_001243684.2">
    <property type="nucleotide sequence ID" value="XM_001243683.2"/>
</dbReference>
<evidence type="ECO:0000313" key="2">
    <source>
        <dbReference type="Proteomes" id="UP000001261"/>
    </source>
</evidence>
<dbReference type="AlphaFoldDB" id="A0A0E1RWI9"/>
<evidence type="ECO:0000313" key="1">
    <source>
        <dbReference type="EMBL" id="EAS32101.2"/>
    </source>
</evidence>